<evidence type="ECO:0000313" key="2">
    <source>
        <dbReference type="Proteomes" id="UP000226442"/>
    </source>
</evidence>
<evidence type="ECO:0008006" key="3">
    <source>
        <dbReference type="Google" id="ProtNLM"/>
    </source>
</evidence>
<dbReference type="RefSeq" id="WP_096831446.1">
    <property type="nucleotide sequence ID" value="NZ_NXIB02000008.1"/>
</dbReference>
<protein>
    <recommendedName>
        <fullName evidence="3">Restriction endonuclease</fullName>
    </recommendedName>
</protein>
<sequence length="277" mass="31535">MGIKEECDVLQSMLSQVIDGLAEVQSRAKSLPDCDIYELKREISDILEICCEEMLRLKNSQKQIELIQTMIGVQSFLPSIIYPTISLANTYADTSIITSIITDLKKNPLVYKTLPWLKMLGDAGELAVWKVLLDVDSEDNLDWSEVQIKPKLEYDPAKKPAEPDFYITSSQLICDAKAWKPADIYQGKKSSVEINPQSLKNAASKYARCLKDGGEVRLYFPEDTYNQQKPLLDLLSLEVQSEFSNVKINMLPMPGVTYQDLSRQTRFRYTFLKWLGS</sequence>
<dbReference type="OrthoDB" id="583443at2"/>
<accession>A0A2G4F580</accession>
<proteinExistence type="predicted"/>
<dbReference type="Proteomes" id="UP000226442">
    <property type="component" value="Unassembled WGS sequence"/>
</dbReference>
<reference evidence="1" key="1">
    <citation type="submission" date="2017-10" db="EMBL/GenBank/DDBJ databases">
        <title>Draft genome sequence of the planktic cyanobacteria Tychonema bourrellyi isolated from alpine lentic freshwater.</title>
        <authorList>
            <person name="Tett A."/>
            <person name="Armanini F."/>
            <person name="Asnicar F."/>
            <person name="Boscaini A."/>
            <person name="Pasolli E."/>
            <person name="Zolfo M."/>
            <person name="Donati C."/>
            <person name="Salmaso N."/>
            <person name="Segata N."/>
        </authorList>
    </citation>
    <scope>NUCLEOTIDE SEQUENCE</scope>
    <source>
        <strain evidence="1">FEM_GT703</strain>
    </source>
</reference>
<evidence type="ECO:0000313" key="1">
    <source>
        <dbReference type="EMBL" id="PHX56963.1"/>
    </source>
</evidence>
<dbReference type="EMBL" id="NXIB02000008">
    <property type="protein sequence ID" value="PHX56963.1"/>
    <property type="molecule type" value="Genomic_DNA"/>
</dbReference>
<keyword evidence="2" id="KW-1185">Reference proteome</keyword>
<name>A0A2G4F580_9CYAN</name>
<organism evidence="1 2">
    <name type="scientific">Tychonema bourrellyi FEM_GT703</name>
    <dbReference type="NCBI Taxonomy" id="2040638"/>
    <lineage>
        <taxon>Bacteria</taxon>
        <taxon>Bacillati</taxon>
        <taxon>Cyanobacteriota</taxon>
        <taxon>Cyanophyceae</taxon>
        <taxon>Oscillatoriophycideae</taxon>
        <taxon>Oscillatoriales</taxon>
        <taxon>Microcoleaceae</taxon>
        <taxon>Tychonema</taxon>
    </lineage>
</organism>
<dbReference type="AlphaFoldDB" id="A0A2G4F580"/>
<comment type="caution">
    <text evidence="1">The sequence shown here is derived from an EMBL/GenBank/DDBJ whole genome shotgun (WGS) entry which is preliminary data.</text>
</comment>
<gene>
    <name evidence="1" type="ORF">CP500_002435</name>
</gene>